<gene>
    <name evidence="1" type="ORF">K9W46_06305</name>
</gene>
<dbReference type="InterPro" id="IPR011990">
    <property type="entry name" value="TPR-like_helical_dom_sf"/>
</dbReference>
<dbReference type="Pfam" id="PF13176">
    <property type="entry name" value="TPR_7"/>
    <property type="match status" value="1"/>
</dbReference>
<dbReference type="Proteomes" id="UP001200513">
    <property type="component" value="Chromosome"/>
</dbReference>
<dbReference type="AlphaFoldDB" id="A0A9Y1BT69"/>
<dbReference type="EMBL" id="CP084167">
    <property type="protein sequence ID" value="UJG44791.1"/>
    <property type="molecule type" value="Genomic_DNA"/>
</dbReference>
<evidence type="ECO:0000313" key="1">
    <source>
        <dbReference type="EMBL" id="UJG44791.1"/>
    </source>
</evidence>
<name>A0A9Y1BT69_9ARCH</name>
<accession>A0A9Y1BT69</accession>
<dbReference type="Pfam" id="PF13181">
    <property type="entry name" value="TPR_8"/>
    <property type="match status" value="3"/>
</dbReference>
<dbReference type="InterPro" id="IPR019734">
    <property type="entry name" value="TPR_rpt"/>
</dbReference>
<dbReference type="PANTHER" id="PTHR12558:SF13">
    <property type="entry name" value="CELL DIVISION CYCLE PROTEIN 27 HOMOLOG"/>
    <property type="match status" value="1"/>
</dbReference>
<dbReference type="Gene3D" id="1.25.40.10">
    <property type="entry name" value="Tetratricopeptide repeat domain"/>
    <property type="match status" value="5"/>
</dbReference>
<protein>
    <submittedName>
        <fullName evidence="1">Tetratricopeptide repeat protein</fullName>
    </submittedName>
</protein>
<dbReference type="SMART" id="SM00028">
    <property type="entry name" value="TPR"/>
    <property type="match status" value="10"/>
</dbReference>
<dbReference type="Pfam" id="PF00515">
    <property type="entry name" value="TPR_1"/>
    <property type="match status" value="2"/>
</dbReference>
<dbReference type="PANTHER" id="PTHR12558">
    <property type="entry name" value="CELL DIVISION CYCLE 16,23,27"/>
    <property type="match status" value="1"/>
</dbReference>
<organism evidence="1">
    <name type="scientific">Candidatus Heimdallarchaeum endolithica</name>
    <dbReference type="NCBI Taxonomy" id="2876572"/>
    <lineage>
        <taxon>Archaea</taxon>
        <taxon>Promethearchaeati</taxon>
        <taxon>Candidatus Heimdallarchaeota</taxon>
        <taxon>Candidatus Heimdallarchaeia (ex Rinke et al. 2021) (nom. nud.)</taxon>
        <taxon>Candidatus Heimdallarchaeales</taxon>
        <taxon>Candidatus Heimdallarchaeaceae</taxon>
        <taxon>Candidatus Heimdallarchaeum</taxon>
    </lineage>
</organism>
<reference evidence="1" key="1">
    <citation type="journal article" date="2022" name="Nat. Microbiol.">
        <title>Unique mobile elements and scalable gene flow at the prokaryote-eukaryote boundary revealed by circularized Asgard archaea genomes.</title>
        <authorList>
            <person name="Wu F."/>
            <person name="Speth D.R."/>
            <person name="Philosof A."/>
            <person name="Cremiere A."/>
            <person name="Narayanan A."/>
            <person name="Barco R.A."/>
            <person name="Connon S.A."/>
            <person name="Amend J.P."/>
            <person name="Antoshechkin I.A."/>
            <person name="Orphan V.J."/>
        </authorList>
    </citation>
    <scope>NUCLEOTIDE SEQUENCE</scope>
    <source>
        <strain evidence="1">PR6</strain>
    </source>
</reference>
<proteinExistence type="predicted"/>
<sequence>MPRKQNKNKKIDHILQSSDKLLDFITSEILNATEKIYACFPPGEKFGKLFEFKQETFFSAFKKNFLPIKETLMKDINNFSREKINKLLIVGNLFFELNDLDSALKIYKKIVKLDPTNIYAWSNLLTIYLEKEKTQKALECYIHIPPSFLQNTLYEKINRKLDAYRILNISSLVSYEETIFSISNTEIMSEGQKAEYENKLRELYSGIEFAKGQEALANGEIDEALIYFTGLTGKYPKSDILFYILGKTALDGKHFVISEEYLKKAIKLVNNVPEYWIALSRCFFEQHKNEQAVKALKTALTLNPSNPDAWELAGKMIKILEALNEYNHLIDKLKTISMNNAYSLFANGLITAKKYATALKILQYGTEKFPNDVGLLEKLALVYERMMKFDEAITIYEKLIRVGNNSQKYLRKITSILTILHDDTRLVKILKMVSAYIPINEPALWDKIGNILLKAKDYFGASEAFRKVISFNKNDPKVLFNLALTYQELALYKKAEETYNKVIELNPQDHAALNNLGNVLKEQKKYDEAIECYKRAVQIEPNKAISFANLGILYEELRLKNEAKDCYRKAKEIALKNKDYDSAAKFEEWENSV</sequence>
<dbReference type="SUPFAM" id="SSF48452">
    <property type="entry name" value="TPR-like"/>
    <property type="match status" value="2"/>
</dbReference>